<evidence type="ECO:0000259" key="2">
    <source>
        <dbReference type="Pfam" id="PF13556"/>
    </source>
</evidence>
<evidence type="ECO:0000313" key="3">
    <source>
        <dbReference type="EMBL" id="POH36883.1"/>
    </source>
</evidence>
<gene>
    <name evidence="3" type="ORF">C2R26_06030</name>
</gene>
<dbReference type="Pfam" id="PF05651">
    <property type="entry name" value="Diacid_rec"/>
    <property type="match status" value="1"/>
</dbReference>
<dbReference type="InterPro" id="IPR008599">
    <property type="entry name" value="Diacid_rec"/>
</dbReference>
<dbReference type="EMBL" id="PPWZ01000039">
    <property type="protein sequence ID" value="POH36883.1"/>
    <property type="molecule type" value="Genomic_DNA"/>
</dbReference>
<accession>A0A2P4R6L0</accession>
<dbReference type="InterPro" id="IPR051448">
    <property type="entry name" value="CdaR-like_regulators"/>
</dbReference>
<comment type="caution">
    <text evidence="3">The sequence shown here is derived from an EMBL/GenBank/DDBJ whole genome shotgun (WGS) entry which is preliminary data.</text>
</comment>
<proteinExistence type="predicted"/>
<feature type="domain" description="PucR C-terminal helix-turn-helix" evidence="2">
    <location>
        <begin position="282"/>
        <end position="336"/>
    </location>
</feature>
<dbReference type="InterPro" id="IPR025736">
    <property type="entry name" value="PucR_C-HTH_dom"/>
</dbReference>
<reference evidence="3" key="1">
    <citation type="submission" date="2018-01" db="EMBL/GenBank/DDBJ databases">
        <title>Genome sequnecing of Lactobacillus formosensis KACC 18721.</title>
        <authorList>
            <person name="Kim S.-J."/>
            <person name="Heo J."/>
        </authorList>
    </citation>
    <scope>NUCLEOTIDE SEQUENCE</scope>
    <source>
        <strain evidence="3">KACC 18721</strain>
    </source>
</reference>
<dbReference type="Gene3D" id="1.10.10.2840">
    <property type="entry name" value="PucR C-terminal helix-turn-helix domain"/>
    <property type="match status" value="1"/>
</dbReference>
<feature type="domain" description="Putative sugar diacid recognition" evidence="1">
    <location>
        <begin position="3"/>
        <end position="133"/>
    </location>
</feature>
<protein>
    <submittedName>
        <fullName evidence="3">Sugar diacid utilization regulator</fullName>
    </submittedName>
</protein>
<organism evidence="3">
    <name type="scientific">Companilactobacillus formosensis</name>
    <dbReference type="NCBI Taxonomy" id="1617889"/>
    <lineage>
        <taxon>Bacteria</taxon>
        <taxon>Bacillati</taxon>
        <taxon>Bacillota</taxon>
        <taxon>Bacilli</taxon>
        <taxon>Lactobacillales</taxon>
        <taxon>Lactobacillaceae</taxon>
        <taxon>Companilactobacillus</taxon>
    </lineage>
</organism>
<name>A0A2P4R6L0_9LACO</name>
<evidence type="ECO:0000259" key="1">
    <source>
        <dbReference type="Pfam" id="PF05651"/>
    </source>
</evidence>
<dbReference type="AlphaFoldDB" id="A0A2P4R6L0"/>
<dbReference type="PANTHER" id="PTHR33744">
    <property type="entry name" value="CARBOHYDRATE DIACID REGULATOR"/>
    <property type="match status" value="1"/>
</dbReference>
<dbReference type="InterPro" id="IPR042070">
    <property type="entry name" value="PucR_C-HTH_sf"/>
</dbReference>
<sequence>MKLDPNLAQSIVDKMMASIPYNINMMNEKGYIIASGNKERINTLHLDAIDIIKSGKTKPMAESFGKFGQPGVNIPIEFGGKTIGVVGITGDPKKVTPLAALLKISTELLISQINHNKIESHHKETLNRFLYQWTNIDDIRKSEDLKLQAQSLNINLSLSRYVILIQTKNKNSLSIHANDFHFDKSSDRILIITKSETNISDYLRYCQTNNLPIGISNKIYNLKTAVQQAADTIKVSKILNLQDTHYFEQISLFNNILNSNLHSVKALDVFKDFLKTNSGKELLDTLDCYFKNDGNVTKTSNDLNVHRNTTNYRLKNIAEYFDLNIHNLTDVLQLYINYLYFKKYQYEHAQ</sequence>
<dbReference type="PANTHER" id="PTHR33744:SF16">
    <property type="entry name" value="CARBOHYDRATE DIACID REGULATOR"/>
    <property type="match status" value="1"/>
</dbReference>
<dbReference type="Pfam" id="PF13556">
    <property type="entry name" value="HTH_30"/>
    <property type="match status" value="1"/>
</dbReference>